<dbReference type="EMBL" id="JAIGNO010000020">
    <property type="protein sequence ID" value="MBX7484099.1"/>
    <property type="molecule type" value="Genomic_DNA"/>
</dbReference>
<dbReference type="Gene3D" id="3.10.450.50">
    <property type="match status" value="1"/>
</dbReference>
<evidence type="ECO:0000259" key="1">
    <source>
        <dbReference type="Pfam" id="PF12680"/>
    </source>
</evidence>
<dbReference type="Proteomes" id="UP000755104">
    <property type="component" value="Unassembled WGS sequence"/>
</dbReference>
<gene>
    <name evidence="2" type="ORF">K3174_16340</name>
</gene>
<protein>
    <submittedName>
        <fullName evidence="2">Nuclear transport factor 2 family protein</fullName>
    </submittedName>
</protein>
<dbReference type="Pfam" id="PF12680">
    <property type="entry name" value="SnoaL_2"/>
    <property type="match status" value="1"/>
</dbReference>
<keyword evidence="3" id="KW-1185">Reference proteome</keyword>
<sequence length="120" mass="13135">MDFASILQANLDRVFGERDVARRISAIREMYTVDAVFHEAERSVRGHEAISQAVEEVLGHLPRDFVFTAIRPGLGHNGVGRLQWRVGPPGGPVAATGTDVAHVEGALIRTLHVFLDQPNT</sequence>
<comment type="caution">
    <text evidence="2">The sequence shown here is derived from an EMBL/GenBank/DDBJ whole genome shotgun (WGS) entry which is preliminary data.</text>
</comment>
<dbReference type="InterPro" id="IPR032710">
    <property type="entry name" value="NTF2-like_dom_sf"/>
</dbReference>
<organism evidence="2 3">
    <name type="scientific">Qipengyuania qiaonensis</name>
    <dbReference type="NCBI Taxonomy" id="2867240"/>
    <lineage>
        <taxon>Bacteria</taxon>
        <taxon>Pseudomonadati</taxon>
        <taxon>Pseudomonadota</taxon>
        <taxon>Alphaproteobacteria</taxon>
        <taxon>Sphingomonadales</taxon>
        <taxon>Erythrobacteraceae</taxon>
        <taxon>Qipengyuania</taxon>
    </lineage>
</organism>
<dbReference type="InterPro" id="IPR037401">
    <property type="entry name" value="SnoaL-like"/>
</dbReference>
<name>A0ABS7JDG2_9SPHN</name>
<feature type="domain" description="SnoaL-like" evidence="1">
    <location>
        <begin position="21"/>
        <end position="108"/>
    </location>
</feature>
<proteinExistence type="predicted"/>
<evidence type="ECO:0000313" key="3">
    <source>
        <dbReference type="Proteomes" id="UP000755104"/>
    </source>
</evidence>
<dbReference type="SUPFAM" id="SSF54427">
    <property type="entry name" value="NTF2-like"/>
    <property type="match status" value="1"/>
</dbReference>
<reference evidence="2 3" key="1">
    <citation type="submission" date="2021-08" db="EMBL/GenBank/DDBJ databases">
        <title>Comparative Genomics Analysis of the Genus Qipengyuania Reveals Extensive Genetic Diversity and Metabolic Versatility, Including the Description of Fifteen Novel Species.</title>
        <authorList>
            <person name="Liu Y."/>
        </authorList>
    </citation>
    <scope>NUCLEOTIDE SEQUENCE [LARGE SCALE GENOMIC DNA]</scope>
    <source>
        <strain evidence="2 3">6D47A</strain>
    </source>
</reference>
<evidence type="ECO:0000313" key="2">
    <source>
        <dbReference type="EMBL" id="MBX7484099.1"/>
    </source>
</evidence>
<accession>A0ABS7JDG2</accession>
<dbReference type="RefSeq" id="WP_221560507.1">
    <property type="nucleotide sequence ID" value="NZ_JAIGNO010000020.1"/>
</dbReference>